<protein>
    <recommendedName>
        <fullName evidence="1">Retrotransposon Copia-like N-terminal domain-containing protein</fullName>
    </recommendedName>
</protein>
<dbReference type="PANTHER" id="PTHR37610:SF81">
    <property type="entry name" value="RETROTRANSPOSON COPIA-LIKE N-TERMINAL DOMAIN-CONTAINING PROTEIN"/>
    <property type="match status" value="1"/>
</dbReference>
<dbReference type="AlphaFoldDB" id="A0A8S0UZE4"/>
<dbReference type="Pfam" id="PF14244">
    <property type="entry name" value="Retrotran_gag_3"/>
    <property type="match status" value="1"/>
</dbReference>
<name>A0A8S0UZE4_OLEEU</name>
<organism evidence="2 3">
    <name type="scientific">Olea europaea subsp. europaea</name>
    <dbReference type="NCBI Taxonomy" id="158383"/>
    <lineage>
        <taxon>Eukaryota</taxon>
        <taxon>Viridiplantae</taxon>
        <taxon>Streptophyta</taxon>
        <taxon>Embryophyta</taxon>
        <taxon>Tracheophyta</taxon>
        <taxon>Spermatophyta</taxon>
        <taxon>Magnoliopsida</taxon>
        <taxon>eudicotyledons</taxon>
        <taxon>Gunneridae</taxon>
        <taxon>Pentapetalae</taxon>
        <taxon>asterids</taxon>
        <taxon>lamiids</taxon>
        <taxon>Lamiales</taxon>
        <taxon>Oleaceae</taxon>
        <taxon>Oleeae</taxon>
        <taxon>Olea</taxon>
    </lineage>
</organism>
<dbReference type="InterPro" id="IPR029472">
    <property type="entry name" value="Copia-like_N"/>
</dbReference>
<dbReference type="EMBL" id="CACTIH010009092">
    <property type="protein sequence ID" value="CAA3023559.1"/>
    <property type="molecule type" value="Genomic_DNA"/>
</dbReference>
<comment type="caution">
    <text evidence="2">The sequence shown here is derived from an EMBL/GenBank/DDBJ whole genome shotgun (WGS) entry which is preliminary data.</text>
</comment>
<evidence type="ECO:0000259" key="1">
    <source>
        <dbReference type="Pfam" id="PF14244"/>
    </source>
</evidence>
<dbReference type="PANTHER" id="PTHR37610">
    <property type="entry name" value="CCHC-TYPE DOMAIN-CONTAINING PROTEIN"/>
    <property type="match status" value="1"/>
</dbReference>
<sequence>MEQNQSENGSNSRSVANKSAIDEPSNLYFLHHSDSPGLVLVSQQLTGENYASWSRAMTIALTVKNKLSFINGSMKKPDASDSDLVNSWIRNNTMVISWILNSISKDI</sequence>
<evidence type="ECO:0000313" key="3">
    <source>
        <dbReference type="Proteomes" id="UP000594638"/>
    </source>
</evidence>
<evidence type="ECO:0000313" key="2">
    <source>
        <dbReference type="EMBL" id="CAA3023559.1"/>
    </source>
</evidence>
<reference evidence="2 3" key="1">
    <citation type="submission" date="2019-12" db="EMBL/GenBank/DDBJ databases">
        <authorList>
            <person name="Alioto T."/>
            <person name="Alioto T."/>
            <person name="Gomez Garrido J."/>
        </authorList>
    </citation>
    <scope>NUCLEOTIDE SEQUENCE [LARGE SCALE GENOMIC DNA]</scope>
</reference>
<keyword evidence="3" id="KW-1185">Reference proteome</keyword>
<proteinExistence type="predicted"/>
<dbReference type="Gramene" id="OE9A101155T1">
    <property type="protein sequence ID" value="OE9A101155C1"/>
    <property type="gene ID" value="OE9A101155"/>
</dbReference>
<gene>
    <name evidence="2" type="ORF">OLEA9_A101155</name>
</gene>
<accession>A0A8S0UZE4</accession>
<dbReference type="Proteomes" id="UP000594638">
    <property type="component" value="Unassembled WGS sequence"/>
</dbReference>
<dbReference type="OrthoDB" id="911950at2759"/>
<feature type="domain" description="Retrotransposon Copia-like N-terminal" evidence="1">
    <location>
        <begin position="31"/>
        <end position="78"/>
    </location>
</feature>